<feature type="region of interest" description="Disordered" evidence="1">
    <location>
        <begin position="113"/>
        <end position="182"/>
    </location>
</feature>
<protein>
    <submittedName>
        <fullName evidence="2">Uncharacterized protein</fullName>
    </submittedName>
</protein>
<feature type="region of interest" description="Disordered" evidence="1">
    <location>
        <begin position="1"/>
        <end position="42"/>
    </location>
</feature>
<name>A0A9N7V2V6_PLEPL</name>
<gene>
    <name evidence="2" type="ORF">PLEPLA_LOCUS29742</name>
</gene>
<organism evidence="2 3">
    <name type="scientific">Pleuronectes platessa</name>
    <name type="common">European plaice</name>
    <dbReference type="NCBI Taxonomy" id="8262"/>
    <lineage>
        <taxon>Eukaryota</taxon>
        <taxon>Metazoa</taxon>
        <taxon>Chordata</taxon>
        <taxon>Craniata</taxon>
        <taxon>Vertebrata</taxon>
        <taxon>Euteleostomi</taxon>
        <taxon>Actinopterygii</taxon>
        <taxon>Neopterygii</taxon>
        <taxon>Teleostei</taxon>
        <taxon>Neoteleostei</taxon>
        <taxon>Acanthomorphata</taxon>
        <taxon>Carangaria</taxon>
        <taxon>Pleuronectiformes</taxon>
        <taxon>Pleuronectoidei</taxon>
        <taxon>Pleuronectidae</taxon>
        <taxon>Pleuronectes</taxon>
    </lineage>
</organism>
<evidence type="ECO:0000256" key="1">
    <source>
        <dbReference type="SAM" id="MobiDB-lite"/>
    </source>
</evidence>
<comment type="caution">
    <text evidence="2">The sequence shown here is derived from an EMBL/GenBank/DDBJ whole genome shotgun (WGS) entry which is preliminary data.</text>
</comment>
<keyword evidence="3" id="KW-1185">Reference proteome</keyword>
<feature type="compositionally biased region" description="Basic and acidic residues" evidence="1">
    <location>
        <begin position="123"/>
        <end position="133"/>
    </location>
</feature>
<dbReference type="Proteomes" id="UP001153269">
    <property type="component" value="Unassembled WGS sequence"/>
</dbReference>
<evidence type="ECO:0000313" key="2">
    <source>
        <dbReference type="EMBL" id="CAB1442034.1"/>
    </source>
</evidence>
<sequence>MRAKHSRHSDGPPASMRGPWEAGSVQSEGPREGGLAKAGDKGCQMARWEVVSEDEAGEAPSLPRPTQCLYSLPTAVTNLSTLGMHAPLLNPGRVDWLTSLSKATPLSLGHLEVLSEPPPQLDRPSDSKCKGGGKEPIAAACFKDTEERAVERAGSGERGEHKLEARESGMRDRGGGDLEMRQ</sequence>
<reference evidence="2" key="1">
    <citation type="submission" date="2020-03" db="EMBL/GenBank/DDBJ databases">
        <authorList>
            <person name="Weist P."/>
        </authorList>
    </citation>
    <scope>NUCLEOTIDE SEQUENCE</scope>
</reference>
<dbReference type="AlphaFoldDB" id="A0A9N7V2V6"/>
<feature type="compositionally biased region" description="Basic and acidic residues" evidence="1">
    <location>
        <begin position="143"/>
        <end position="182"/>
    </location>
</feature>
<evidence type="ECO:0000313" key="3">
    <source>
        <dbReference type="Proteomes" id="UP001153269"/>
    </source>
</evidence>
<dbReference type="EMBL" id="CADEAL010002768">
    <property type="protein sequence ID" value="CAB1442034.1"/>
    <property type="molecule type" value="Genomic_DNA"/>
</dbReference>
<proteinExistence type="predicted"/>
<accession>A0A9N7V2V6</accession>